<dbReference type="RefSeq" id="WP_013904961.1">
    <property type="nucleotide sequence ID" value="NC_015680.1"/>
</dbReference>
<dbReference type="PROSITE" id="PS50054">
    <property type="entry name" value="TYR_PHOSPHATASE_DUAL"/>
    <property type="match status" value="1"/>
</dbReference>
<dbReference type="PRINTS" id="PR00700">
    <property type="entry name" value="PRTYPHPHTASE"/>
</dbReference>
<evidence type="ECO:0000256" key="2">
    <source>
        <dbReference type="ARBA" id="ARBA00022912"/>
    </source>
</evidence>
<gene>
    <name evidence="5" type="ordered locus">PYCH_02010</name>
</gene>
<keyword evidence="1" id="KW-0378">Hydrolase</keyword>
<dbReference type="EMBL" id="CP002779">
    <property type="protein sequence ID" value="AEH23903.1"/>
    <property type="molecule type" value="Genomic_DNA"/>
</dbReference>
<dbReference type="HOGENOM" id="CLU_047330_4_1_2"/>
<dbReference type="PROSITE" id="PS50056">
    <property type="entry name" value="TYR_PHOSPHATASE_2"/>
    <property type="match status" value="1"/>
</dbReference>
<accession>F8AG67</accession>
<dbReference type="InterPro" id="IPR000387">
    <property type="entry name" value="Tyr_Pase_dom"/>
</dbReference>
<proteinExistence type="predicted"/>
<evidence type="ECO:0000313" key="5">
    <source>
        <dbReference type="EMBL" id="AEH23903.1"/>
    </source>
</evidence>
<dbReference type="eggNOG" id="arCOG03413">
    <property type="taxonomic scope" value="Archaea"/>
</dbReference>
<feature type="domain" description="Tyrosine-protein phosphatase" evidence="3">
    <location>
        <begin position="1"/>
        <end position="144"/>
    </location>
</feature>
<dbReference type="KEGG" id="pya:PYCH_02010"/>
<dbReference type="SUPFAM" id="SSF52799">
    <property type="entry name" value="(Phosphotyrosine protein) phosphatases II"/>
    <property type="match status" value="1"/>
</dbReference>
<reference evidence="5 6" key="1">
    <citation type="journal article" date="2011" name="J. Bacteriol.">
        <title>Complete genome sequence of the obligate piezophilic hyperthermophilic archaeon Pyrococcus yayanosii CH1.</title>
        <authorList>
            <person name="Jun X."/>
            <person name="Lupeng L."/>
            <person name="Minjuan X."/>
            <person name="Oger P."/>
            <person name="Fengping W."/>
            <person name="Jebbar M."/>
            <person name="Xiang X."/>
        </authorList>
    </citation>
    <scope>NUCLEOTIDE SEQUENCE [LARGE SCALE GENOMIC DNA]</scope>
    <source>
        <strain evidence="6">CH1 / JCM 16557</strain>
    </source>
</reference>
<keyword evidence="2" id="KW-0904">Protein phosphatase</keyword>
<dbReference type="GO" id="GO:0004725">
    <property type="term" value="F:protein tyrosine phosphatase activity"/>
    <property type="evidence" value="ECO:0007669"/>
    <property type="project" value="InterPro"/>
</dbReference>
<dbReference type="InterPro" id="IPR050561">
    <property type="entry name" value="PTP"/>
</dbReference>
<dbReference type="InterPro" id="IPR020422">
    <property type="entry name" value="TYR_PHOSPHATASE_DUAL_dom"/>
</dbReference>
<dbReference type="InterPro" id="IPR016130">
    <property type="entry name" value="Tyr_Pase_AS"/>
</dbReference>
<dbReference type="SMART" id="SM00195">
    <property type="entry name" value="DSPc"/>
    <property type="match status" value="1"/>
</dbReference>
<dbReference type="InterPro" id="IPR003595">
    <property type="entry name" value="Tyr_Pase_cat"/>
</dbReference>
<protein>
    <submittedName>
        <fullName evidence="5">Dual specificity phosphatase, catalytic domain, putative</fullName>
    </submittedName>
</protein>
<dbReference type="AlphaFoldDB" id="F8AG67"/>
<dbReference type="InterPro" id="IPR029021">
    <property type="entry name" value="Prot-tyrosine_phosphatase-like"/>
</dbReference>
<dbReference type="Gene3D" id="3.90.190.10">
    <property type="entry name" value="Protein tyrosine phosphatase superfamily"/>
    <property type="match status" value="1"/>
</dbReference>
<dbReference type="Proteomes" id="UP000008386">
    <property type="component" value="Chromosome"/>
</dbReference>
<dbReference type="InterPro" id="IPR000340">
    <property type="entry name" value="Dual-sp_phosphatase_cat-dom"/>
</dbReference>
<dbReference type="STRING" id="529709.PYCH_02010"/>
<sequence length="150" mass="17078">MKFVTERVAFSPMPTLEELGELLKEFRAFVVLVEDFELEYDIEALEEVVDVLYSLIPDFPAPSLEQLLEIVQWIEARVREGKKVLIHCLSGSGRSGTVAVAYLMYSQGLSLHDALSKVRSLKPSAIETEDQMDVLRAFEVLLAWDRKVFK</sequence>
<dbReference type="Pfam" id="PF00782">
    <property type="entry name" value="DSPc"/>
    <property type="match status" value="1"/>
</dbReference>
<feature type="domain" description="Tyrosine specific protein phosphatases" evidence="4">
    <location>
        <begin position="65"/>
        <end position="133"/>
    </location>
</feature>
<keyword evidence="6" id="KW-1185">Reference proteome</keyword>
<dbReference type="InterPro" id="IPR000242">
    <property type="entry name" value="PTP_cat"/>
</dbReference>
<dbReference type="GeneID" id="10836779"/>
<dbReference type="FunFam" id="3.90.190.10:FF:000157">
    <property type="entry name" value="Protein-tyrosine phosphatase"/>
    <property type="match status" value="1"/>
</dbReference>
<dbReference type="PROSITE" id="PS00383">
    <property type="entry name" value="TYR_PHOSPHATASE_1"/>
    <property type="match status" value="1"/>
</dbReference>
<dbReference type="PANTHER" id="PTHR23339">
    <property type="entry name" value="TYROSINE SPECIFIC PROTEIN PHOSPHATASE AND DUAL SPECIFICITY PROTEIN PHOSPHATASE"/>
    <property type="match status" value="1"/>
</dbReference>
<dbReference type="SMART" id="SM00404">
    <property type="entry name" value="PTPc_motif"/>
    <property type="match status" value="1"/>
</dbReference>
<name>F8AG67_PYRYC</name>
<evidence type="ECO:0000259" key="3">
    <source>
        <dbReference type="PROSITE" id="PS50054"/>
    </source>
</evidence>
<organism evidence="5 6">
    <name type="scientific">Pyrococcus yayanosii (strain CH1 / JCM 16557)</name>
    <dbReference type="NCBI Taxonomy" id="529709"/>
    <lineage>
        <taxon>Archaea</taxon>
        <taxon>Methanobacteriati</taxon>
        <taxon>Methanobacteriota</taxon>
        <taxon>Thermococci</taxon>
        <taxon>Thermococcales</taxon>
        <taxon>Thermococcaceae</taxon>
        <taxon>Pyrococcus</taxon>
    </lineage>
</organism>
<evidence type="ECO:0000256" key="1">
    <source>
        <dbReference type="ARBA" id="ARBA00022801"/>
    </source>
</evidence>
<evidence type="ECO:0000313" key="6">
    <source>
        <dbReference type="Proteomes" id="UP000008386"/>
    </source>
</evidence>
<evidence type="ECO:0000259" key="4">
    <source>
        <dbReference type="PROSITE" id="PS50056"/>
    </source>
</evidence>